<gene>
    <name evidence="1" type="ORF">MU1_35200</name>
</gene>
<protein>
    <submittedName>
        <fullName evidence="1">Uncharacterized protein</fullName>
    </submittedName>
</protein>
<keyword evidence="2" id="KW-1185">Reference proteome</keyword>
<dbReference type="Proteomes" id="UP001157114">
    <property type="component" value="Unassembled WGS sequence"/>
</dbReference>
<proteinExistence type="predicted"/>
<evidence type="ECO:0000313" key="1">
    <source>
        <dbReference type="EMBL" id="GLX69175.1"/>
    </source>
</evidence>
<name>A0ABQ6GGG7_9BACL</name>
<evidence type="ECO:0000313" key="2">
    <source>
        <dbReference type="Proteomes" id="UP001157114"/>
    </source>
</evidence>
<comment type="caution">
    <text evidence="1">The sequence shown here is derived from an EMBL/GenBank/DDBJ whole genome shotgun (WGS) entry which is preliminary data.</text>
</comment>
<dbReference type="EMBL" id="BSSQ01000014">
    <property type="protein sequence ID" value="GLX69175.1"/>
    <property type="molecule type" value="Genomic_DNA"/>
</dbReference>
<sequence length="65" mass="7721">MSKPPNPAERKSACGIFCFLWLNFSDALPEHTFVNRVKKDTRYDSIVDYEMDSERKIWGWDFDLC</sequence>
<accession>A0ABQ6GGG7</accession>
<organism evidence="1 2">
    <name type="scientific">Paenibacillus glycanilyticus</name>
    <dbReference type="NCBI Taxonomy" id="126569"/>
    <lineage>
        <taxon>Bacteria</taxon>
        <taxon>Bacillati</taxon>
        <taxon>Bacillota</taxon>
        <taxon>Bacilli</taxon>
        <taxon>Bacillales</taxon>
        <taxon>Paenibacillaceae</taxon>
        <taxon>Paenibacillus</taxon>
    </lineage>
</organism>
<reference evidence="1 2" key="1">
    <citation type="submission" date="2023-03" db="EMBL/GenBank/DDBJ databases">
        <title>Draft genome sequence of the bacteria which degrade cell wall of Tricholomamatutake.</title>
        <authorList>
            <person name="Konishi Y."/>
            <person name="Fukuta Y."/>
            <person name="Shirasaka N."/>
        </authorList>
    </citation>
    <scope>NUCLEOTIDE SEQUENCE [LARGE SCALE GENOMIC DNA]</scope>
    <source>
        <strain evidence="2">mu1</strain>
    </source>
</reference>